<dbReference type="Pfam" id="PF09791">
    <property type="entry name" value="Oxidored-like"/>
    <property type="match status" value="1"/>
</dbReference>
<accession>A0A838L7D6</accession>
<name>A0A838L7D6_9SPHN</name>
<organism evidence="3 4">
    <name type="scientific">Sphingomonas chungangi</name>
    <dbReference type="NCBI Taxonomy" id="2683589"/>
    <lineage>
        <taxon>Bacteria</taxon>
        <taxon>Pseudomonadati</taxon>
        <taxon>Pseudomonadota</taxon>
        <taxon>Alphaproteobacteria</taxon>
        <taxon>Sphingomonadales</taxon>
        <taxon>Sphingomonadaceae</taxon>
        <taxon>Sphingomonas</taxon>
    </lineage>
</organism>
<keyword evidence="4" id="KW-1185">Reference proteome</keyword>
<dbReference type="EMBL" id="JACEIB010000005">
    <property type="protein sequence ID" value="MBA2934056.1"/>
    <property type="molecule type" value="Genomic_DNA"/>
</dbReference>
<dbReference type="AlphaFoldDB" id="A0A838L7D6"/>
<dbReference type="Proteomes" id="UP000570166">
    <property type="component" value="Unassembled WGS sequence"/>
</dbReference>
<reference evidence="3 4" key="1">
    <citation type="submission" date="2020-07" db="EMBL/GenBank/DDBJ databases">
        <authorList>
            <person name="Sun Q."/>
        </authorList>
    </citation>
    <scope>NUCLEOTIDE SEQUENCE [LARGE SCALE GENOMIC DNA]</scope>
    <source>
        <strain evidence="3 4">CGMCC 1.13654</strain>
    </source>
</reference>
<proteinExistence type="predicted"/>
<evidence type="ECO:0000313" key="4">
    <source>
        <dbReference type="Proteomes" id="UP000570166"/>
    </source>
</evidence>
<comment type="caution">
    <text evidence="3">The sequence shown here is derived from an EMBL/GenBank/DDBJ whole genome shotgun (WGS) entry which is preliminary data.</text>
</comment>
<dbReference type="InterPro" id="IPR019180">
    <property type="entry name" value="Oxidoreductase-like_N"/>
</dbReference>
<evidence type="ECO:0000313" key="3">
    <source>
        <dbReference type="EMBL" id="MBA2934056.1"/>
    </source>
</evidence>
<feature type="domain" description="Oxidoreductase-like" evidence="2">
    <location>
        <begin position="14"/>
        <end position="51"/>
    </location>
</feature>
<evidence type="ECO:0000259" key="2">
    <source>
        <dbReference type="Pfam" id="PF09791"/>
    </source>
</evidence>
<feature type="region of interest" description="Disordered" evidence="1">
    <location>
        <begin position="1"/>
        <end position="20"/>
    </location>
</feature>
<protein>
    <recommendedName>
        <fullName evidence="2">Oxidoreductase-like domain-containing protein</fullName>
    </recommendedName>
</protein>
<sequence length="65" mass="7481">MSVDRIVTESPDDLPRPPERPEAAMCCGRGCCPCIFDYYDDAFARWQALVRERGFDPAEVTQRRD</sequence>
<evidence type="ECO:0000256" key="1">
    <source>
        <dbReference type="SAM" id="MobiDB-lite"/>
    </source>
</evidence>
<gene>
    <name evidence="3" type="ORF">HZF05_08075</name>
</gene>